<dbReference type="EMBL" id="JANJYI010000003">
    <property type="protein sequence ID" value="KAK2657041.1"/>
    <property type="molecule type" value="Genomic_DNA"/>
</dbReference>
<keyword evidence="3" id="KW-1185">Reference proteome</keyword>
<name>A0AAE0CMY5_9ROSI</name>
<dbReference type="Proteomes" id="UP001280121">
    <property type="component" value="Unassembled WGS sequence"/>
</dbReference>
<sequence>MRINVKQVIGEEVGVDRGVIVFSSSMTNIPLMEIVEEKMMEMMGIVGMRQEVGILVQEVGMLVQQVGMFVPEVGMLVQQVVMLVRQVRMLMQLELGGSRSPSPVARRPSPPFVPRRRSSLVPVLDRRRPVVARPRPQPRRLSSSSQSPSPSPSPVGIAGRRRLPSPIADLRCPALHFFTSSSAKVSL</sequence>
<proteinExistence type="predicted"/>
<evidence type="ECO:0000313" key="3">
    <source>
        <dbReference type="Proteomes" id="UP001280121"/>
    </source>
</evidence>
<comment type="caution">
    <text evidence="2">The sequence shown here is derived from an EMBL/GenBank/DDBJ whole genome shotgun (WGS) entry which is preliminary data.</text>
</comment>
<feature type="compositionally biased region" description="Low complexity" evidence="1">
    <location>
        <begin position="97"/>
        <end position="107"/>
    </location>
</feature>
<gene>
    <name evidence="2" type="ORF">Ddye_010093</name>
</gene>
<evidence type="ECO:0000313" key="2">
    <source>
        <dbReference type="EMBL" id="KAK2657041.1"/>
    </source>
</evidence>
<accession>A0AAE0CMY5</accession>
<reference evidence="2" key="1">
    <citation type="journal article" date="2023" name="Plant J.">
        <title>Genome sequences and population genomics provide insights into the demographic history, inbreeding, and mutation load of two 'living fossil' tree species of Dipteronia.</title>
        <authorList>
            <person name="Feng Y."/>
            <person name="Comes H.P."/>
            <person name="Chen J."/>
            <person name="Zhu S."/>
            <person name="Lu R."/>
            <person name="Zhang X."/>
            <person name="Li P."/>
            <person name="Qiu J."/>
            <person name="Olsen K.M."/>
            <person name="Qiu Y."/>
        </authorList>
    </citation>
    <scope>NUCLEOTIDE SEQUENCE</scope>
    <source>
        <strain evidence="2">KIB01</strain>
    </source>
</reference>
<dbReference type="AlphaFoldDB" id="A0AAE0CMY5"/>
<evidence type="ECO:0000256" key="1">
    <source>
        <dbReference type="SAM" id="MobiDB-lite"/>
    </source>
</evidence>
<feature type="region of interest" description="Disordered" evidence="1">
    <location>
        <begin position="97"/>
        <end position="162"/>
    </location>
</feature>
<organism evidence="2 3">
    <name type="scientific">Dipteronia dyeriana</name>
    <dbReference type="NCBI Taxonomy" id="168575"/>
    <lineage>
        <taxon>Eukaryota</taxon>
        <taxon>Viridiplantae</taxon>
        <taxon>Streptophyta</taxon>
        <taxon>Embryophyta</taxon>
        <taxon>Tracheophyta</taxon>
        <taxon>Spermatophyta</taxon>
        <taxon>Magnoliopsida</taxon>
        <taxon>eudicotyledons</taxon>
        <taxon>Gunneridae</taxon>
        <taxon>Pentapetalae</taxon>
        <taxon>rosids</taxon>
        <taxon>malvids</taxon>
        <taxon>Sapindales</taxon>
        <taxon>Sapindaceae</taxon>
        <taxon>Hippocastanoideae</taxon>
        <taxon>Acereae</taxon>
        <taxon>Dipteronia</taxon>
    </lineage>
</organism>
<protein>
    <submittedName>
        <fullName evidence="2">Uncharacterized protein</fullName>
    </submittedName>
</protein>
<feature type="compositionally biased region" description="Low complexity" evidence="1">
    <location>
        <begin position="131"/>
        <end position="148"/>
    </location>
</feature>